<gene>
    <name evidence="1" type="ORF">SAMN04244570_1335</name>
</gene>
<organism evidence="1 2">
    <name type="scientific">Sporosarcina newyorkensis</name>
    <dbReference type="NCBI Taxonomy" id="759851"/>
    <lineage>
        <taxon>Bacteria</taxon>
        <taxon>Bacillati</taxon>
        <taxon>Bacillota</taxon>
        <taxon>Bacilli</taxon>
        <taxon>Bacillales</taxon>
        <taxon>Caryophanaceae</taxon>
        <taxon>Sporosarcina</taxon>
    </lineage>
</organism>
<dbReference type="RefSeq" id="WP_078816982.1">
    <property type="nucleotide sequence ID" value="NZ_FUYJ01000001.1"/>
</dbReference>
<keyword evidence="2" id="KW-1185">Reference proteome</keyword>
<reference evidence="2" key="1">
    <citation type="submission" date="2017-02" db="EMBL/GenBank/DDBJ databases">
        <authorList>
            <person name="Varghese N."/>
            <person name="Submissions S."/>
        </authorList>
    </citation>
    <scope>NUCLEOTIDE SEQUENCE [LARGE SCALE GENOMIC DNA]</scope>
    <source>
        <strain evidence="2">DSM 23966</strain>
    </source>
</reference>
<protein>
    <submittedName>
        <fullName evidence="1">Uncharacterized protein</fullName>
    </submittedName>
</protein>
<accession>A0A1T4XSZ1</accession>
<sequence length="277" mass="32880">MELQELLYKKYTGYDTPADYVRWAEEIIYLDMDEVKMLASMRPPLQPFEINEMFEKAVRAIGWELPSERDCALFHINLLHQHLLFNSDEVFANVKEIYNCSIQYDLEEKQLQWHEPSEWVDQFQYDKAFVLSKEEVIEKIIAYARELWYSEKSKYTFSTLLGQRILDVDVQAAPRFIVQFENGRLMIECAWRIRNTETILFGHADMDVNGMSWKDLQDLLINKTIQDVQLWENCPFLMVQLDDLFIDVFHSSTLFEGWSITEDGDHYLLSDHGGQIY</sequence>
<evidence type="ECO:0000313" key="1">
    <source>
        <dbReference type="EMBL" id="SKA92660.1"/>
    </source>
</evidence>
<proteinExistence type="predicted"/>
<dbReference type="AlphaFoldDB" id="A0A1T4XSZ1"/>
<dbReference type="EMBL" id="FUYJ01000001">
    <property type="protein sequence ID" value="SKA92660.1"/>
    <property type="molecule type" value="Genomic_DNA"/>
</dbReference>
<evidence type="ECO:0000313" key="2">
    <source>
        <dbReference type="Proteomes" id="UP000190042"/>
    </source>
</evidence>
<name>A0A1T4XSZ1_9BACL</name>
<dbReference type="Proteomes" id="UP000190042">
    <property type="component" value="Unassembled WGS sequence"/>
</dbReference>